<feature type="region of interest" description="Disordered" evidence="1">
    <location>
        <begin position="201"/>
        <end position="231"/>
    </location>
</feature>
<gene>
    <name evidence="2" type="ORF">TWF481_002752</name>
</gene>
<evidence type="ECO:0000313" key="3">
    <source>
        <dbReference type="Proteomes" id="UP001370758"/>
    </source>
</evidence>
<comment type="caution">
    <text evidence="2">The sequence shown here is derived from an EMBL/GenBank/DDBJ whole genome shotgun (WGS) entry which is preliminary data.</text>
</comment>
<protein>
    <submittedName>
        <fullName evidence="2">Uncharacterized protein</fullName>
    </submittedName>
</protein>
<keyword evidence="3" id="KW-1185">Reference proteome</keyword>
<feature type="compositionally biased region" description="Polar residues" evidence="1">
    <location>
        <begin position="103"/>
        <end position="121"/>
    </location>
</feature>
<evidence type="ECO:0000313" key="2">
    <source>
        <dbReference type="EMBL" id="KAK6495705.1"/>
    </source>
</evidence>
<name>A0AAV9VR88_9PEZI</name>
<reference evidence="2 3" key="1">
    <citation type="submission" date="2023-08" db="EMBL/GenBank/DDBJ databases">
        <authorList>
            <person name="Palmer J.M."/>
        </authorList>
    </citation>
    <scope>NUCLEOTIDE SEQUENCE [LARGE SCALE GENOMIC DNA]</scope>
    <source>
        <strain evidence="2 3">TWF481</strain>
    </source>
</reference>
<sequence>MSQSRYQPPSASPYYRHDESSNPEKPTDSYWHDIWSVGLLGLSAKPCNLEEIYEICATNDDPYSETCGDLASSETFDLPLRLTAKEAIEHLVSCRSRSWGSAAEDQTTITEEAPTPSNLSELSEDVAGECECHGGLLSLRLATFGYQPTRSFGPEDDLRYIPPLKQPTFAPLKAWLGQNDEDIMNPLPAHPTTEEIGCIGKQSTQQSTQDAAPGPKASQSDPLNTVHGFPSDIKNEDENCYGTTGYNDDGCKIFSTSYKYVFAPFSRIKLSGYWREIGSVFRGQG</sequence>
<feature type="compositionally biased region" description="Basic and acidic residues" evidence="1">
    <location>
        <begin position="15"/>
        <end position="28"/>
    </location>
</feature>
<dbReference type="EMBL" id="JAVHJL010000012">
    <property type="protein sequence ID" value="KAK6495705.1"/>
    <property type="molecule type" value="Genomic_DNA"/>
</dbReference>
<accession>A0AAV9VR88</accession>
<organism evidence="2 3">
    <name type="scientific">Arthrobotrys musiformis</name>
    <dbReference type="NCBI Taxonomy" id="47236"/>
    <lineage>
        <taxon>Eukaryota</taxon>
        <taxon>Fungi</taxon>
        <taxon>Dikarya</taxon>
        <taxon>Ascomycota</taxon>
        <taxon>Pezizomycotina</taxon>
        <taxon>Orbiliomycetes</taxon>
        <taxon>Orbiliales</taxon>
        <taxon>Orbiliaceae</taxon>
        <taxon>Arthrobotrys</taxon>
    </lineage>
</organism>
<dbReference type="AlphaFoldDB" id="A0AAV9VR88"/>
<evidence type="ECO:0000256" key="1">
    <source>
        <dbReference type="SAM" id="MobiDB-lite"/>
    </source>
</evidence>
<feature type="compositionally biased region" description="Polar residues" evidence="1">
    <location>
        <begin position="201"/>
        <end position="210"/>
    </location>
</feature>
<feature type="region of interest" description="Disordered" evidence="1">
    <location>
        <begin position="103"/>
        <end position="122"/>
    </location>
</feature>
<proteinExistence type="predicted"/>
<dbReference type="Proteomes" id="UP001370758">
    <property type="component" value="Unassembled WGS sequence"/>
</dbReference>
<feature type="region of interest" description="Disordered" evidence="1">
    <location>
        <begin position="1"/>
        <end position="28"/>
    </location>
</feature>